<dbReference type="AlphaFoldDB" id="A0A2S8GUM5"/>
<protein>
    <submittedName>
        <fullName evidence="1">Uncharacterized protein</fullName>
    </submittedName>
</protein>
<name>A0A2S8GUM5_9BACT</name>
<proteinExistence type="predicted"/>
<dbReference type="Proteomes" id="UP000237819">
    <property type="component" value="Unassembled WGS sequence"/>
</dbReference>
<accession>A0A2S8GUM5</accession>
<dbReference type="EMBL" id="PUHZ01000001">
    <property type="protein sequence ID" value="PQO48102.1"/>
    <property type="molecule type" value="Genomic_DNA"/>
</dbReference>
<gene>
    <name evidence="1" type="ORF">C5Y93_00015</name>
</gene>
<sequence length="71" mass="8164">MDVRFNVRSDMARIFELRGCSPEGMMGRAKVPDRIYAATCEASQERSKGREIGPMTRRYVRFNSYNAEAAR</sequence>
<evidence type="ECO:0000313" key="2">
    <source>
        <dbReference type="Proteomes" id="UP000237819"/>
    </source>
</evidence>
<organism evidence="1 2">
    <name type="scientific">Blastopirellula marina</name>
    <dbReference type="NCBI Taxonomy" id="124"/>
    <lineage>
        <taxon>Bacteria</taxon>
        <taxon>Pseudomonadati</taxon>
        <taxon>Planctomycetota</taxon>
        <taxon>Planctomycetia</taxon>
        <taxon>Pirellulales</taxon>
        <taxon>Pirellulaceae</taxon>
        <taxon>Blastopirellula</taxon>
    </lineage>
</organism>
<evidence type="ECO:0000313" key="1">
    <source>
        <dbReference type="EMBL" id="PQO48102.1"/>
    </source>
</evidence>
<reference evidence="1 2" key="1">
    <citation type="submission" date="2018-02" db="EMBL/GenBank/DDBJ databases">
        <title>Comparative genomes isolates from brazilian mangrove.</title>
        <authorList>
            <person name="Araujo J.E."/>
            <person name="Taketani R.G."/>
            <person name="Silva M.C.P."/>
            <person name="Loureco M.V."/>
            <person name="Andreote F.D."/>
        </authorList>
    </citation>
    <scope>NUCLEOTIDE SEQUENCE [LARGE SCALE GENOMIC DNA]</scope>
    <source>
        <strain evidence="1 2">Nap-Phe MGV</strain>
    </source>
</reference>
<comment type="caution">
    <text evidence="1">The sequence shown here is derived from an EMBL/GenBank/DDBJ whole genome shotgun (WGS) entry which is preliminary data.</text>
</comment>